<evidence type="ECO:0000313" key="3">
    <source>
        <dbReference type="Proteomes" id="UP000824013"/>
    </source>
</evidence>
<keyword evidence="1" id="KW-0472">Membrane</keyword>
<name>A0A9D1ZQC9_9LACO</name>
<gene>
    <name evidence="2" type="ORF">H9820_13760</name>
</gene>
<feature type="transmembrane region" description="Helical" evidence="1">
    <location>
        <begin position="12"/>
        <end position="32"/>
    </location>
</feature>
<organism evidence="2 3">
    <name type="scientific">Candidatus Companilactobacillus pullicola</name>
    <dbReference type="NCBI Taxonomy" id="2838523"/>
    <lineage>
        <taxon>Bacteria</taxon>
        <taxon>Bacillati</taxon>
        <taxon>Bacillota</taxon>
        <taxon>Bacilli</taxon>
        <taxon>Lactobacillales</taxon>
        <taxon>Lactobacillaceae</taxon>
        <taxon>Companilactobacillus</taxon>
    </lineage>
</organism>
<sequence length="147" mass="17417">MTSETSKKKVTKIIWILCILIILGMLGIPKLYQNYHSAPYYGSNKAVVLEDEKTHRLNKYQKKQFIKIAKKTINQEDEPFNWQNCRISLRNVYKLNNKNEYKLIVEVQSRLKIRIVNSMTVKLNNRDLINPYDFSVRKYTSNSDDIN</sequence>
<reference evidence="2" key="1">
    <citation type="journal article" date="2021" name="PeerJ">
        <title>Extensive microbial diversity within the chicken gut microbiome revealed by metagenomics and culture.</title>
        <authorList>
            <person name="Gilroy R."/>
            <person name="Ravi A."/>
            <person name="Getino M."/>
            <person name="Pursley I."/>
            <person name="Horton D.L."/>
            <person name="Alikhan N.F."/>
            <person name="Baker D."/>
            <person name="Gharbi K."/>
            <person name="Hall N."/>
            <person name="Watson M."/>
            <person name="Adriaenssens E.M."/>
            <person name="Foster-Nyarko E."/>
            <person name="Jarju S."/>
            <person name="Secka A."/>
            <person name="Antonio M."/>
            <person name="Oren A."/>
            <person name="Chaudhuri R.R."/>
            <person name="La Ragione R."/>
            <person name="Hildebrand F."/>
            <person name="Pallen M.J."/>
        </authorList>
    </citation>
    <scope>NUCLEOTIDE SEQUENCE</scope>
    <source>
        <strain evidence="2">3204</strain>
    </source>
</reference>
<accession>A0A9D1ZQC9</accession>
<dbReference type="Proteomes" id="UP000824013">
    <property type="component" value="Unassembled WGS sequence"/>
</dbReference>
<keyword evidence="1" id="KW-1133">Transmembrane helix</keyword>
<comment type="caution">
    <text evidence="2">The sequence shown here is derived from an EMBL/GenBank/DDBJ whole genome shotgun (WGS) entry which is preliminary data.</text>
</comment>
<protein>
    <submittedName>
        <fullName evidence="2">Uncharacterized protein</fullName>
    </submittedName>
</protein>
<reference evidence="2" key="2">
    <citation type="submission" date="2021-04" db="EMBL/GenBank/DDBJ databases">
        <authorList>
            <person name="Gilroy R."/>
        </authorList>
    </citation>
    <scope>NUCLEOTIDE SEQUENCE</scope>
    <source>
        <strain evidence="2">3204</strain>
    </source>
</reference>
<dbReference type="AlphaFoldDB" id="A0A9D1ZQC9"/>
<evidence type="ECO:0000313" key="2">
    <source>
        <dbReference type="EMBL" id="HIY93995.1"/>
    </source>
</evidence>
<evidence type="ECO:0000256" key="1">
    <source>
        <dbReference type="SAM" id="Phobius"/>
    </source>
</evidence>
<dbReference type="EMBL" id="DXCM01000099">
    <property type="protein sequence ID" value="HIY93995.1"/>
    <property type="molecule type" value="Genomic_DNA"/>
</dbReference>
<proteinExistence type="predicted"/>
<keyword evidence="1" id="KW-0812">Transmembrane</keyword>